<comment type="caution">
    <text evidence="12">The sequence shown here is derived from an EMBL/GenBank/DDBJ whole genome shotgun (WGS) entry which is preliminary data.</text>
</comment>
<dbReference type="InterPro" id="IPR011765">
    <property type="entry name" value="Pept_M16_N"/>
</dbReference>
<keyword evidence="3" id="KW-0645">Protease</keyword>
<dbReference type="OrthoDB" id="9811314at2"/>
<dbReference type="Pfam" id="PF05193">
    <property type="entry name" value="Peptidase_M16_C"/>
    <property type="match status" value="2"/>
</dbReference>
<evidence type="ECO:0000256" key="1">
    <source>
        <dbReference type="ARBA" id="ARBA00001947"/>
    </source>
</evidence>
<comment type="similarity">
    <text evidence="2 8">Belongs to the peptidase M16 family.</text>
</comment>
<keyword evidence="13" id="KW-1185">Reference proteome</keyword>
<dbReference type="InterPro" id="IPR011249">
    <property type="entry name" value="Metalloenz_LuxS/M16"/>
</dbReference>
<dbReference type="RefSeq" id="WP_008239937.1">
    <property type="nucleotide sequence ID" value="NZ_AJJU01000014.1"/>
</dbReference>
<dbReference type="Proteomes" id="UP000005938">
    <property type="component" value="Unassembled WGS sequence"/>
</dbReference>
<dbReference type="AlphaFoldDB" id="I0WCA1"/>
<proteinExistence type="inferred from homology"/>
<dbReference type="PANTHER" id="PTHR43690">
    <property type="entry name" value="NARDILYSIN"/>
    <property type="match status" value="1"/>
</dbReference>
<evidence type="ECO:0000256" key="6">
    <source>
        <dbReference type="ARBA" id="ARBA00022833"/>
    </source>
</evidence>
<evidence type="ECO:0000256" key="5">
    <source>
        <dbReference type="ARBA" id="ARBA00022801"/>
    </source>
</evidence>
<dbReference type="InterPro" id="IPR050626">
    <property type="entry name" value="Peptidase_M16"/>
</dbReference>
<name>I0WCA1_9FLAO</name>
<dbReference type="Gene3D" id="3.30.830.10">
    <property type="entry name" value="Metalloenzyme, LuxS/M16 peptidase-like"/>
    <property type="match status" value="4"/>
</dbReference>
<evidence type="ECO:0000256" key="7">
    <source>
        <dbReference type="ARBA" id="ARBA00023049"/>
    </source>
</evidence>
<evidence type="ECO:0000259" key="11">
    <source>
        <dbReference type="Pfam" id="PF05193"/>
    </source>
</evidence>
<evidence type="ECO:0000256" key="3">
    <source>
        <dbReference type="ARBA" id="ARBA00022670"/>
    </source>
</evidence>
<dbReference type="PROSITE" id="PS00143">
    <property type="entry name" value="INSULINASE"/>
    <property type="match status" value="1"/>
</dbReference>
<evidence type="ECO:0000256" key="4">
    <source>
        <dbReference type="ARBA" id="ARBA00022723"/>
    </source>
</evidence>
<dbReference type="GO" id="GO:0006508">
    <property type="term" value="P:proteolysis"/>
    <property type="evidence" value="ECO:0007669"/>
    <property type="project" value="UniProtKB-KW"/>
</dbReference>
<reference evidence="12 13" key="1">
    <citation type="journal article" date="2012" name="J. Bacteriol.">
        <title>Genome Sequence of the Halotolerant Bacterium Imtechella halotolerans K1T.</title>
        <authorList>
            <person name="Kumar S."/>
            <person name="Vikram S."/>
            <person name="Subramanian S."/>
            <person name="Raghava G.P."/>
            <person name="Pinnaka A.K."/>
        </authorList>
    </citation>
    <scope>NUCLEOTIDE SEQUENCE [LARGE SCALE GENOMIC DNA]</scope>
    <source>
        <strain evidence="12 13">K1</strain>
    </source>
</reference>
<dbReference type="Pfam" id="PF00675">
    <property type="entry name" value="Peptidase_M16"/>
    <property type="match status" value="1"/>
</dbReference>
<evidence type="ECO:0000256" key="9">
    <source>
        <dbReference type="SAM" id="SignalP"/>
    </source>
</evidence>
<evidence type="ECO:0000259" key="10">
    <source>
        <dbReference type="Pfam" id="PF00675"/>
    </source>
</evidence>
<comment type="cofactor">
    <cofactor evidence="1">
        <name>Zn(2+)</name>
        <dbReference type="ChEBI" id="CHEBI:29105"/>
    </cofactor>
</comment>
<dbReference type="PANTHER" id="PTHR43690:SF34">
    <property type="entry name" value="ZINC PROTEASE PQQL-LIKE"/>
    <property type="match status" value="1"/>
</dbReference>
<dbReference type="InterPro" id="IPR007863">
    <property type="entry name" value="Peptidase_M16_C"/>
</dbReference>
<gene>
    <name evidence="12" type="ORF">W5A_09627</name>
</gene>
<keyword evidence="9" id="KW-0732">Signal</keyword>
<feature type="signal peptide" evidence="9">
    <location>
        <begin position="1"/>
        <end position="20"/>
    </location>
</feature>
<organism evidence="12 13">
    <name type="scientific">Imtechella halotolerans K1</name>
    <dbReference type="NCBI Taxonomy" id="946077"/>
    <lineage>
        <taxon>Bacteria</taxon>
        <taxon>Pseudomonadati</taxon>
        <taxon>Bacteroidota</taxon>
        <taxon>Flavobacteriia</taxon>
        <taxon>Flavobacteriales</taxon>
        <taxon>Flavobacteriaceae</taxon>
        <taxon>Imtechella</taxon>
    </lineage>
</organism>
<sequence length="945" mass="107651">MRNIILYIAGLLLFSNQLHAQLRYNDLTQEVPFDKSFRKGVLPNGLTYFIRHNKVPKERASYYIIQNVGSVLETDEQSGLAHFLEHMAFNGTSTFPGNSMVDFLARHGVKFGKEVNAYTSYNETVYNISKVPTIDRKVVDSCLLILRDWCNELSLTEKEIDAERGIIQEEWRSRLGLGTRLSEKIDPIRYNGSKYAVRPPIGSMDVVRNFDYASLRSFYHDWYRTDLQAVAIVGDIDVDAVEQRVIELFSVIPAVENPKERGFVTIPDNKDPLYVFATDKEIKNTSVTLSIKHKVTSGNTLAELREKHINSFFNSLMINRLREAAMEKNVPFLKGSVGNTSFVQGYDVFKVSVSAKPGRSLEAFEAVYDELQRVILHGFTQGEWDRLKTNSLMNIEDKYKKRNNISSEGYAKAVKDAYLQGTSIPDSEFTYHFSKEVLSTVSLEELQAYASKYLSSENRFYLVTAPEGREETYPGVEELESIVHKATTKNLDPYVEQVPTDMELLSKEPEGGAIVSERSLDNFKATEWKLSNGATVVYRYAAYQKNNVSLQAISNGGGSLYGVDDIPSFAGAAEYVKRYGLGAFNATDLPKVLTGKSASTAYSLGDYTESVNGSSTTKDIETMLQMVYMRFEEPRFDEEMHEDLIERLKESVANKVVTPKSALNEKYGEIVNNGDPRKLPFDQDYLEKISYDRVMEIYQERFTDASDFIFYIVGDVSKEVLRPLVEKYLGSIRDLDRQESWVAHADYYPSGKHEYAIKIPMEQPKATVLVKLRELRDYSREDVIYHSIMGAILNMRYKESIREKEGGTYGVSVQTQSGRNPKLNASKQMEQGMNISFSCDPEKASYLKTLVYNELDLIQQKVSESDLEKVVTNLKKDNEHRTRSNGFWMNALQSYYTTGEDMSAPAYLEDILSQVTTKDIRKAAKRFLKNADILDIIFYPEDFQE</sequence>
<keyword evidence="7" id="KW-0482">Metalloprotease</keyword>
<dbReference type="InterPro" id="IPR001431">
    <property type="entry name" value="Pept_M16_Zn_BS"/>
</dbReference>
<accession>I0WCA1</accession>
<dbReference type="SUPFAM" id="SSF63411">
    <property type="entry name" value="LuxS/MPP-like metallohydrolase"/>
    <property type="match status" value="4"/>
</dbReference>
<protein>
    <submittedName>
        <fullName evidence="12">Peptidase M16 domain-containing protein</fullName>
    </submittedName>
</protein>
<dbReference type="GO" id="GO:0004222">
    <property type="term" value="F:metalloendopeptidase activity"/>
    <property type="evidence" value="ECO:0007669"/>
    <property type="project" value="InterPro"/>
</dbReference>
<keyword evidence="6" id="KW-0862">Zinc</keyword>
<feature type="domain" description="Peptidase M16 C-terminal" evidence="11">
    <location>
        <begin position="210"/>
        <end position="390"/>
    </location>
</feature>
<feature type="domain" description="Peptidase M16 N-terminal" evidence="10">
    <location>
        <begin position="52"/>
        <end position="171"/>
    </location>
</feature>
<feature type="chain" id="PRO_5003635112" evidence="9">
    <location>
        <begin position="21"/>
        <end position="945"/>
    </location>
</feature>
<dbReference type="STRING" id="946077.W5A_09627"/>
<keyword evidence="4" id="KW-0479">Metal-binding</keyword>
<evidence type="ECO:0000313" key="12">
    <source>
        <dbReference type="EMBL" id="EID74017.1"/>
    </source>
</evidence>
<evidence type="ECO:0000256" key="8">
    <source>
        <dbReference type="RuleBase" id="RU004447"/>
    </source>
</evidence>
<dbReference type="eggNOG" id="COG0612">
    <property type="taxonomic scope" value="Bacteria"/>
</dbReference>
<evidence type="ECO:0000256" key="2">
    <source>
        <dbReference type="ARBA" id="ARBA00007261"/>
    </source>
</evidence>
<evidence type="ECO:0000313" key="13">
    <source>
        <dbReference type="Proteomes" id="UP000005938"/>
    </source>
</evidence>
<dbReference type="GO" id="GO:0046872">
    <property type="term" value="F:metal ion binding"/>
    <property type="evidence" value="ECO:0007669"/>
    <property type="project" value="UniProtKB-KW"/>
</dbReference>
<feature type="domain" description="Peptidase M16 C-terminal" evidence="11">
    <location>
        <begin position="688"/>
        <end position="874"/>
    </location>
</feature>
<dbReference type="EMBL" id="AJJU01000014">
    <property type="protein sequence ID" value="EID74017.1"/>
    <property type="molecule type" value="Genomic_DNA"/>
</dbReference>
<dbReference type="PATRIC" id="fig|946077.3.peg.1943"/>
<keyword evidence="5" id="KW-0378">Hydrolase</keyword>